<protein>
    <recommendedName>
        <fullName evidence="3">Aminotransferase-like plant mobile domain-containing protein</fullName>
    </recommendedName>
</protein>
<name>A0A9D3WIK0_9ROSI</name>
<dbReference type="OrthoDB" id="1937804at2759"/>
<evidence type="ECO:0008006" key="3">
    <source>
        <dbReference type="Google" id="ProtNLM"/>
    </source>
</evidence>
<sequence>MTINGKLSCDGWRLCDRYNKWRFGRGGTGGGQALAPGDPHFSFPLWRVHVTQEDVALQLGLPIDGSLVTGVSAIADSFALCHSLLGVSLGDDEENFLGLKFTWLKVRFEHLSTNATEVELMCAA</sequence>
<dbReference type="PANTHER" id="PTHR46033">
    <property type="entry name" value="PROTEIN MAIN-LIKE 2"/>
    <property type="match status" value="1"/>
</dbReference>
<reference evidence="1 2" key="1">
    <citation type="journal article" date="2021" name="Plant Biotechnol. J.">
        <title>Multi-omics assisted identification of the key and species-specific regulatory components of drought-tolerant mechanisms in Gossypium stocksii.</title>
        <authorList>
            <person name="Yu D."/>
            <person name="Ke L."/>
            <person name="Zhang D."/>
            <person name="Wu Y."/>
            <person name="Sun Y."/>
            <person name="Mei J."/>
            <person name="Sun J."/>
            <person name="Sun Y."/>
        </authorList>
    </citation>
    <scope>NUCLEOTIDE SEQUENCE [LARGE SCALE GENOMIC DNA]</scope>
    <source>
        <strain evidence="2">cv. E1</strain>
        <tissue evidence="1">Leaf</tissue>
    </source>
</reference>
<dbReference type="InterPro" id="IPR044824">
    <property type="entry name" value="MAIN-like"/>
</dbReference>
<proteinExistence type="predicted"/>
<evidence type="ECO:0000313" key="1">
    <source>
        <dbReference type="EMBL" id="KAH1129879.1"/>
    </source>
</evidence>
<organism evidence="1 2">
    <name type="scientific">Gossypium stocksii</name>
    <dbReference type="NCBI Taxonomy" id="47602"/>
    <lineage>
        <taxon>Eukaryota</taxon>
        <taxon>Viridiplantae</taxon>
        <taxon>Streptophyta</taxon>
        <taxon>Embryophyta</taxon>
        <taxon>Tracheophyta</taxon>
        <taxon>Spermatophyta</taxon>
        <taxon>Magnoliopsida</taxon>
        <taxon>eudicotyledons</taxon>
        <taxon>Gunneridae</taxon>
        <taxon>Pentapetalae</taxon>
        <taxon>rosids</taxon>
        <taxon>malvids</taxon>
        <taxon>Malvales</taxon>
        <taxon>Malvaceae</taxon>
        <taxon>Malvoideae</taxon>
        <taxon>Gossypium</taxon>
    </lineage>
</organism>
<dbReference type="PANTHER" id="PTHR46033:SF8">
    <property type="entry name" value="PROTEIN MAINTENANCE OF MERISTEMS-LIKE"/>
    <property type="match status" value="1"/>
</dbReference>
<dbReference type="GO" id="GO:0010073">
    <property type="term" value="P:meristem maintenance"/>
    <property type="evidence" value="ECO:0007669"/>
    <property type="project" value="InterPro"/>
</dbReference>
<gene>
    <name evidence="1" type="ORF">J1N35_001257</name>
</gene>
<keyword evidence="2" id="KW-1185">Reference proteome</keyword>
<dbReference type="EMBL" id="JAIQCV010000001">
    <property type="protein sequence ID" value="KAH1129879.1"/>
    <property type="molecule type" value="Genomic_DNA"/>
</dbReference>
<dbReference type="Proteomes" id="UP000828251">
    <property type="component" value="Unassembled WGS sequence"/>
</dbReference>
<evidence type="ECO:0000313" key="2">
    <source>
        <dbReference type="Proteomes" id="UP000828251"/>
    </source>
</evidence>
<dbReference type="AlphaFoldDB" id="A0A9D3WIK0"/>
<accession>A0A9D3WIK0</accession>
<comment type="caution">
    <text evidence="1">The sequence shown here is derived from an EMBL/GenBank/DDBJ whole genome shotgun (WGS) entry which is preliminary data.</text>
</comment>